<dbReference type="Proteomes" id="UP001501237">
    <property type="component" value="Unassembled WGS sequence"/>
</dbReference>
<feature type="region of interest" description="Disordered" evidence="1">
    <location>
        <begin position="43"/>
        <end position="79"/>
    </location>
</feature>
<keyword evidence="3" id="KW-1185">Reference proteome</keyword>
<name>A0ABP6Q6D1_9ACTN</name>
<comment type="caution">
    <text evidence="2">The sequence shown here is derived from an EMBL/GenBank/DDBJ whole genome shotgun (WGS) entry which is preliminary data.</text>
</comment>
<feature type="compositionally biased region" description="Basic residues" evidence="1">
    <location>
        <begin position="48"/>
        <end position="60"/>
    </location>
</feature>
<protein>
    <submittedName>
        <fullName evidence="2">Uncharacterized protein</fullName>
    </submittedName>
</protein>
<evidence type="ECO:0000313" key="3">
    <source>
        <dbReference type="Proteomes" id="UP001501237"/>
    </source>
</evidence>
<evidence type="ECO:0000256" key="1">
    <source>
        <dbReference type="SAM" id="MobiDB-lite"/>
    </source>
</evidence>
<reference evidence="3" key="1">
    <citation type="journal article" date="2019" name="Int. J. Syst. Evol. Microbiol.">
        <title>The Global Catalogue of Microorganisms (GCM) 10K type strain sequencing project: providing services to taxonomists for standard genome sequencing and annotation.</title>
        <authorList>
            <consortium name="The Broad Institute Genomics Platform"/>
            <consortium name="The Broad Institute Genome Sequencing Center for Infectious Disease"/>
            <person name="Wu L."/>
            <person name="Ma J."/>
        </authorList>
    </citation>
    <scope>NUCLEOTIDE SEQUENCE [LARGE SCALE GENOMIC DNA]</scope>
    <source>
        <strain evidence="3">JCM 9377</strain>
    </source>
</reference>
<proteinExistence type="predicted"/>
<evidence type="ECO:0000313" key="2">
    <source>
        <dbReference type="EMBL" id="GAA3206984.1"/>
    </source>
</evidence>
<sequence>MLAASSPGDHTDDLAEAALLLAENHDQPLPGLPHTLATRIPDLAAARGHTRPVRRKRRAGTRPFGAQGVRGGPGPGPTA</sequence>
<dbReference type="EMBL" id="BAAAUV010000005">
    <property type="protein sequence ID" value="GAA3206984.1"/>
    <property type="molecule type" value="Genomic_DNA"/>
</dbReference>
<accession>A0ABP6Q6D1</accession>
<organism evidence="2 3">
    <name type="scientific">Actinocorallia longicatena</name>
    <dbReference type="NCBI Taxonomy" id="111803"/>
    <lineage>
        <taxon>Bacteria</taxon>
        <taxon>Bacillati</taxon>
        <taxon>Actinomycetota</taxon>
        <taxon>Actinomycetes</taxon>
        <taxon>Streptosporangiales</taxon>
        <taxon>Thermomonosporaceae</taxon>
        <taxon>Actinocorallia</taxon>
    </lineage>
</organism>
<gene>
    <name evidence="2" type="ORF">GCM10010468_22800</name>
</gene>